<name>A0A518BZR8_9BACT</name>
<sequence length="316" mass="35184">MLRLVSPRALRERGIIGMNARNHRYIQRYNDRVNYPAVDNKLKTKFLATKAGVPVPDLLGVVKHQYQVKDLPKILDPLERFVIKPTRGCAGRGILVVVGRDEQGRFLKPSGAALTHKDVNRHVSNILAGLHSLGGVPDFAMIERIIDFTDAFEGYSYQGVPDVRVIVFGGYPILAMTRLSTARSDGKANLHQGAVGVGLSIRDGTALRAVQFNRPITAHPDTDKPFDQLRIPRWRDHLEIATRCYAFTHLGYFGADVVIDKHLGPLILELNARPGLAIQTANGIGLRKRLDVIEALDHDELPPVKDRVDFAQERFA</sequence>
<dbReference type="Proteomes" id="UP000320386">
    <property type="component" value="Chromosome"/>
</dbReference>
<dbReference type="Gene3D" id="3.30.470.20">
    <property type="entry name" value="ATP-grasp fold, B domain"/>
    <property type="match status" value="1"/>
</dbReference>
<keyword evidence="3" id="KW-0689">Ribosomal protein</keyword>
<dbReference type="PANTHER" id="PTHR21621:SF0">
    <property type="entry name" value="BETA-CITRYLGLUTAMATE SYNTHASE B-RELATED"/>
    <property type="match status" value="1"/>
</dbReference>
<evidence type="ECO:0000313" key="3">
    <source>
        <dbReference type="EMBL" id="QDU72468.1"/>
    </source>
</evidence>
<dbReference type="InterPro" id="IPR039523">
    <property type="entry name" value="RimK-rel_E_lig_ATP-grasp"/>
</dbReference>
<reference evidence="3 4" key="1">
    <citation type="submission" date="2019-02" db="EMBL/GenBank/DDBJ databases">
        <title>Deep-cultivation of Planctomycetes and their phenomic and genomic characterization uncovers novel biology.</title>
        <authorList>
            <person name="Wiegand S."/>
            <person name="Jogler M."/>
            <person name="Boedeker C."/>
            <person name="Pinto D."/>
            <person name="Vollmers J."/>
            <person name="Rivas-Marin E."/>
            <person name="Kohn T."/>
            <person name="Peeters S.H."/>
            <person name="Heuer A."/>
            <person name="Rast P."/>
            <person name="Oberbeckmann S."/>
            <person name="Bunk B."/>
            <person name="Jeske O."/>
            <person name="Meyerdierks A."/>
            <person name="Storesund J.E."/>
            <person name="Kallscheuer N."/>
            <person name="Luecker S."/>
            <person name="Lage O.M."/>
            <person name="Pohl T."/>
            <person name="Merkel B.J."/>
            <person name="Hornburger P."/>
            <person name="Mueller R.-W."/>
            <person name="Bruemmer F."/>
            <person name="Labrenz M."/>
            <person name="Spormann A.M."/>
            <person name="Op den Camp H."/>
            <person name="Overmann J."/>
            <person name="Amann R."/>
            <person name="Jetten M.S.M."/>
            <person name="Mascher T."/>
            <person name="Medema M.H."/>
            <person name="Devos D.P."/>
            <person name="Kaster A.-K."/>
            <person name="Ovreas L."/>
            <person name="Rohde M."/>
            <person name="Galperin M.Y."/>
            <person name="Jogler C."/>
        </authorList>
    </citation>
    <scope>NUCLEOTIDE SEQUENCE [LARGE SCALE GENOMIC DNA]</scope>
    <source>
        <strain evidence="3 4">Pan265</strain>
    </source>
</reference>
<dbReference type="GO" id="GO:0005524">
    <property type="term" value="F:ATP binding"/>
    <property type="evidence" value="ECO:0007669"/>
    <property type="project" value="UniProtKB-UniRule"/>
</dbReference>
<dbReference type="Pfam" id="PF14397">
    <property type="entry name" value="ATPgrasp_ST"/>
    <property type="match status" value="1"/>
</dbReference>
<evidence type="ECO:0000259" key="2">
    <source>
        <dbReference type="PROSITE" id="PS50975"/>
    </source>
</evidence>
<dbReference type="InterPro" id="IPR011761">
    <property type="entry name" value="ATP-grasp"/>
</dbReference>
<keyword evidence="3" id="KW-0436">Ligase</keyword>
<dbReference type="GO" id="GO:0009432">
    <property type="term" value="P:SOS response"/>
    <property type="evidence" value="ECO:0007669"/>
    <property type="project" value="TreeGrafter"/>
</dbReference>
<dbReference type="NCBIfam" id="TIGR02291">
    <property type="entry name" value="rimK_rel_E_lig"/>
    <property type="match status" value="1"/>
</dbReference>
<keyword evidence="3" id="KW-0687">Ribonucleoprotein</keyword>
<dbReference type="PROSITE" id="PS50975">
    <property type="entry name" value="ATP_GRASP"/>
    <property type="match status" value="1"/>
</dbReference>
<proteinExistence type="predicted"/>
<dbReference type="GO" id="GO:0005840">
    <property type="term" value="C:ribosome"/>
    <property type="evidence" value="ECO:0007669"/>
    <property type="project" value="UniProtKB-KW"/>
</dbReference>
<feature type="domain" description="ATP-grasp" evidence="2">
    <location>
        <begin position="45"/>
        <end position="297"/>
    </location>
</feature>
<dbReference type="OrthoDB" id="336227at2"/>
<dbReference type="InterPro" id="IPR011758">
    <property type="entry name" value="RimK-rel_E_lig"/>
</dbReference>
<evidence type="ECO:0000256" key="1">
    <source>
        <dbReference type="PROSITE-ProRule" id="PRU00409"/>
    </source>
</evidence>
<dbReference type="AlphaFoldDB" id="A0A518BZR8"/>
<dbReference type="GO" id="GO:0018169">
    <property type="term" value="F:ribosomal S6-glutamic acid ligase activity"/>
    <property type="evidence" value="ECO:0007669"/>
    <property type="project" value="TreeGrafter"/>
</dbReference>
<dbReference type="SUPFAM" id="SSF56059">
    <property type="entry name" value="Glutathione synthetase ATP-binding domain-like"/>
    <property type="match status" value="1"/>
</dbReference>
<protein>
    <submittedName>
        <fullName evidence="3">Ribosomal protein S6--L-glutamate ligase</fullName>
    </submittedName>
</protein>
<keyword evidence="1" id="KW-0067">ATP-binding</keyword>
<dbReference type="GO" id="GO:0046872">
    <property type="term" value="F:metal ion binding"/>
    <property type="evidence" value="ECO:0007669"/>
    <property type="project" value="InterPro"/>
</dbReference>
<dbReference type="PANTHER" id="PTHR21621">
    <property type="entry name" value="RIBOSOMAL PROTEIN S6 MODIFICATION PROTEIN"/>
    <property type="match status" value="1"/>
</dbReference>
<organism evidence="3 4">
    <name type="scientific">Mucisphaera calidilacus</name>
    <dbReference type="NCBI Taxonomy" id="2527982"/>
    <lineage>
        <taxon>Bacteria</taxon>
        <taxon>Pseudomonadati</taxon>
        <taxon>Planctomycetota</taxon>
        <taxon>Phycisphaerae</taxon>
        <taxon>Phycisphaerales</taxon>
        <taxon>Phycisphaeraceae</taxon>
        <taxon>Mucisphaera</taxon>
    </lineage>
</organism>
<dbReference type="KEGG" id="mcad:Pan265_23340"/>
<gene>
    <name evidence="3" type="primary">rimK_2</name>
    <name evidence="3" type="ORF">Pan265_23340</name>
</gene>
<keyword evidence="1" id="KW-0547">Nucleotide-binding</keyword>
<keyword evidence="4" id="KW-1185">Reference proteome</keyword>
<dbReference type="EMBL" id="CP036280">
    <property type="protein sequence ID" value="QDU72468.1"/>
    <property type="molecule type" value="Genomic_DNA"/>
</dbReference>
<dbReference type="GO" id="GO:0005737">
    <property type="term" value="C:cytoplasm"/>
    <property type="evidence" value="ECO:0007669"/>
    <property type="project" value="TreeGrafter"/>
</dbReference>
<accession>A0A518BZR8</accession>
<evidence type="ECO:0000313" key="4">
    <source>
        <dbReference type="Proteomes" id="UP000320386"/>
    </source>
</evidence>